<keyword evidence="3" id="KW-0698">rRNA processing</keyword>
<dbReference type="InterPro" id="IPR012340">
    <property type="entry name" value="NA-bd_OB-fold"/>
</dbReference>
<reference evidence="13 14" key="1">
    <citation type="journal article" date="2013" name="MBio">
        <title>Genome sequencing of the plant pathogen Taphrina deformans, the causal agent of peach leaf curl.</title>
        <authorList>
            <person name="Cisse O.H."/>
            <person name="Almeida J.M.G.C.F."/>
            <person name="Fonseca A."/>
            <person name="Kumar A.A."/>
            <person name="Salojaervi J."/>
            <person name="Overmyer K."/>
            <person name="Hauser P.M."/>
            <person name="Pagni M."/>
        </authorList>
    </citation>
    <scope>NUCLEOTIDE SEQUENCE [LARGE SCALE GENOMIC DNA]</scope>
    <source>
        <strain evidence="14">PYCC 5710 / ATCC 11124 / CBS 356.35 / IMI 108563 / JCM 9778 / NBRC 8474</strain>
    </source>
</reference>
<sequence length="897" mass="101270">MPDTNIFYHSMDIMEQANVFCDVIVLQTALDELRNKSLPLYNRLRQLVADAEKRFYVFHNEYHSETFVQRHAGETINDRNDRAIRYTSVWFKDHLAKATRGTKLSSPKIILLTDDSANRRKATDEGIPNIALKAYLGYERNANQLLDMLSAEEEIQTRRVNGETVYADYFHASRLQDGLRQGILHQGILNTSTYNFLEASCAVPAFSKPVHIIGREHLNRATQGDVVVLEILPETEWKVLQPKLLEVETVTKTDDPEEESETVVFNAKEETEAVSTTDVSNGFKSTSQRTAKVVGVAKRNWRSYVGHLDPVTTTRSTSSRGVQSVFVLPVDRRLPKIRIRTRQSSELRGQKLVVSIDRWDKSSKYPEGHFVRALGTTESKEAETEALLLEWDVQYRPFPRAVLDCLPVEGASWSVPQNMDDNRWSKREDLRDLLICSIDPPGCQDIDDALHSRLLPNGNIEAGVHIADVSSFVKADTAMDDEAASRGTTVYMVDKRIDMLPHLLGTNLCSLMPYVERFAFSTIWELSPEGKIVNVRFTKSVIKSREAFSYSQAQMRINDVNAHDELTCSMRRLLQLSKKLRSARLAAGALNLASPEVRIEMDSETSDPIDVQTKQALETNSLVEEFMLLANISVATKIHEAYPETAMLRRHGAPPATNFELLQDILLVRRNIRLQVDSSKALADSLDLCIDPAAPFFNTLVRIMATRCMLSAEYFPAGALPEDEFRHYGLASSIYTHFTSPIRRYADVIAHRQLSAAIGFEPLHPSLQNLTKLDKICDNINYRHRMAQMAGRASVEYYVGQALKGHDAIEEAYVMKTFQNGIVVFVPKFGIEGVIKTSGMSYNEIPSQFDPHKYELVLSPGSAEEQSLAIFDKVRVKVVTQLEEGTGKRKVELSLYK</sequence>
<evidence type="ECO:0000256" key="9">
    <source>
        <dbReference type="ARBA" id="ARBA00023242"/>
    </source>
</evidence>
<dbReference type="AlphaFoldDB" id="R4XFX0"/>
<dbReference type="SMART" id="SM00670">
    <property type="entry name" value="PINc"/>
    <property type="match status" value="1"/>
</dbReference>
<proteinExistence type="inferred from homology"/>
<evidence type="ECO:0000256" key="4">
    <source>
        <dbReference type="ARBA" id="ARBA00022722"/>
    </source>
</evidence>
<dbReference type="Proteomes" id="UP000013776">
    <property type="component" value="Unassembled WGS sequence"/>
</dbReference>
<evidence type="ECO:0000256" key="11">
    <source>
        <dbReference type="RuleBase" id="RU003901"/>
    </source>
</evidence>
<dbReference type="Gene3D" id="3.40.50.1010">
    <property type="entry name" value="5'-nuclease"/>
    <property type="match status" value="1"/>
</dbReference>
<dbReference type="InterPro" id="IPR029060">
    <property type="entry name" value="PIN-like_dom_sf"/>
</dbReference>
<dbReference type="Pfam" id="PF17215">
    <property type="entry name" value="Rrp44_S1"/>
    <property type="match status" value="1"/>
</dbReference>
<dbReference type="Pfam" id="PF00773">
    <property type="entry name" value="RNB"/>
    <property type="match status" value="1"/>
</dbReference>
<keyword evidence="8" id="KW-0694">RNA-binding</keyword>
<evidence type="ECO:0000259" key="12">
    <source>
        <dbReference type="PROSITE" id="PS50126"/>
    </source>
</evidence>
<keyword evidence="5" id="KW-0378">Hydrolase</keyword>
<dbReference type="GO" id="GO:0003723">
    <property type="term" value="F:RNA binding"/>
    <property type="evidence" value="ECO:0007669"/>
    <property type="project" value="UniProtKB-KW"/>
</dbReference>
<dbReference type="PANTHER" id="PTHR23355">
    <property type="entry name" value="RIBONUCLEASE"/>
    <property type="match status" value="1"/>
</dbReference>
<evidence type="ECO:0000256" key="8">
    <source>
        <dbReference type="ARBA" id="ARBA00022884"/>
    </source>
</evidence>
<comment type="caution">
    <text evidence="13">The sequence shown here is derived from an EMBL/GenBank/DDBJ whole genome shotgun (WGS) entry which is preliminary data.</text>
</comment>
<dbReference type="GO" id="GO:0000177">
    <property type="term" value="C:cytoplasmic exosome (RNase complex)"/>
    <property type="evidence" value="ECO:0007669"/>
    <property type="project" value="TreeGrafter"/>
</dbReference>
<dbReference type="GO" id="GO:0006364">
    <property type="term" value="P:rRNA processing"/>
    <property type="evidence" value="ECO:0007669"/>
    <property type="project" value="UniProtKB-KW"/>
</dbReference>
<dbReference type="InterPro" id="IPR050180">
    <property type="entry name" value="RNR_Ribonuclease"/>
</dbReference>
<evidence type="ECO:0000313" key="14">
    <source>
        <dbReference type="Proteomes" id="UP000013776"/>
    </source>
</evidence>
<keyword evidence="9" id="KW-0539">Nucleus</keyword>
<keyword evidence="7" id="KW-0269">Exonuclease</keyword>
<evidence type="ECO:0000256" key="2">
    <source>
        <dbReference type="ARBA" id="ARBA00005785"/>
    </source>
</evidence>
<dbReference type="GO" id="GO:0016075">
    <property type="term" value="P:rRNA catabolic process"/>
    <property type="evidence" value="ECO:0007669"/>
    <property type="project" value="TreeGrafter"/>
</dbReference>
<dbReference type="PROSITE" id="PS01175">
    <property type="entry name" value="RIBONUCLEASE_II"/>
    <property type="match status" value="1"/>
</dbReference>
<dbReference type="InterPro" id="IPR033770">
    <property type="entry name" value="RRP44_S1"/>
</dbReference>
<dbReference type="Gene3D" id="2.40.50.690">
    <property type="match status" value="1"/>
</dbReference>
<dbReference type="Pfam" id="PF13638">
    <property type="entry name" value="PIN_4"/>
    <property type="match status" value="1"/>
</dbReference>
<evidence type="ECO:0000256" key="7">
    <source>
        <dbReference type="ARBA" id="ARBA00022839"/>
    </source>
</evidence>
<dbReference type="GO" id="GO:0071031">
    <property type="term" value="P:nuclear mRNA surveillance of mRNA 3'-end processing"/>
    <property type="evidence" value="ECO:0007669"/>
    <property type="project" value="TreeGrafter"/>
</dbReference>
<name>R4XFX0_TAPDE</name>
<dbReference type="SUPFAM" id="SSF88723">
    <property type="entry name" value="PIN domain-like"/>
    <property type="match status" value="1"/>
</dbReference>
<comment type="subcellular location">
    <subcellularLocation>
        <location evidence="1">Nucleus</location>
    </subcellularLocation>
</comment>
<dbReference type="PROSITE" id="PS50126">
    <property type="entry name" value="S1"/>
    <property type="match status" value="1"/>
</dbReference>
<gene>
    <name evidence="13" type="ORF">TAPDE_002281</name>
</gene>
<keyword evidence="14" id="KW-1185">Reference proteome</keyword>
<evidence type="ECO:0000256" key="1">
    <source>
        <dbReference type="ARBA" id="ARBA00004123"/>
    </source>
</evidence>
<dbReference type="PANTHER" id="PTHR23355:SF35">
    <property type="entry name" value="EXOSOME COMPLEX EXONUCLEASE RRP44"/>
    <property type="match status" value="1"/>
</dbReference>
<dbReference type="GO" id="GO:0000175">
    <property type="term" value="F:3'-5'-RNA exonuclease activity"/>
    <property type="evidence" value="ECO:0007669"/>
    <property type="project" value="UniProtKB-ARBA"/>
</dbReference>
<dbReference type="InterPro" id="IPR002716">
    <property type="entry name" value="PIN_dom"/>
</dbReference>
<dbReference type="EMBL" id="CAHR02000075">
    <property type="protein sequence ID" value="CCG82269.1"/>
    <property type="molecule type" value="Genomic_DNA"/>
</dbReference>
<dbReference type="STRING" id="1097556.R4XFX0"/>
<dbReference type="Gene3D" id="2.40.50.140">
    <property type="entry name" value="Nucleic acid-binding proteins"/>
    <property type="match status" value="1"/>
</dbReference>
<dbReference type="InterPro" id="IPR022966">
    <property type="entry name" value="RNase_II/R_CS"/>
</dbReference>
<comment type="similarity">
    <text evidence="2 11">Belongs to the RNR ribonuclease family.</text>
</comment>
<accession>R4XFX0</accession>
<evidence type="ECO:0000313" key="13">
    <source>
        <dbReference type="EMBL" id="CCG82269.1"/>
    </source>
</evidence>
<dbReference type="Gene3D" id="2.40.50.700">
    <property type="match status" value="1"/>
</dbReference>
<keyword evidence="6" id="KW-0271">Exosome</keyword>
<dbReference type="GO" id="GO:0004519">
    <property type="term" value="F:endonuclease activity"/>
    <property type="evidence" value="ECO:0007669"/>
    <property type="project" value="TreeGrafter"/>
</dbReference>
<organism evidence="13 14">
    <name type="scientific">Taphrina deformans (strain PYCC 5710 / ATCC 11124 / CBS 356.35 / IMI 108563 / JCM 9778 / NBRC 8474)</name>
    <name type="common">Peach leaf curl fungus</name>
    <name type="synonym">Lalaria deformans</name>
    <dbReference type="NCBI Taxonomy" id="1097556"/>
    <lineage>
        <taxon>Eukaryota</taxon>
        <taxon>Fungi</taxon>
        <taxon>Dikarya</taxon>
        <taxon>Ascomycota</taxon>
        <taxon>Taphrinomycotina</taxon>
        <taxon>Taphrinomycetes</taxon>
        <taxon>Taphrinales</taxon>
        <taxon>Taphrinaceae</taxon>
        <taxon>Taphrina</taxon>
    </lineage>
</organism>
<dbReference type="InterPro" id="IPR003029">
    <property type="entry name" value="S1_domain"/>
</dbReference>
<dbReference type="FunFam" id="2.40.50.700:FF:000001">
    <property type="entry name" value="Exosome complex exonuclease exoribonuclease (Rrp44)"/>
    <property type="match status" value="1"/>
</dbReference>
<dbReference type="GO" id="GO:0000176">
    <property type="term" value="C:nuclear exosome (RNase complex)"/>
    <property type="evidence" value="ECO:0007669"/>
    <property type="project" value="TreeGrafter"/>
</dbReference>
<keyword evidence="4" id="KW-0540">Nuclease</keyword>
<evidence type="ECO:0000256" key="5">
    <source>
        <dbReference type="ARBA" id="ARBA00022801"/>
    </source>
</evidence>
<dbReference type="Pfam" id="PF17849">
    <property type="entry name" value="OB_Dis3"/>
    <property type="match status" value="1"/>
</dbReference>
<evidence type="ECO:0000256" key="6">
    <source>
        <dbReference type="ARBA" id="ARBA00022835"/>
    </source>
</evidence>
<evidence type="ECO:0000256" key="10">
    <source>
        <dbReference type="ARBA" id="ARBA00077930"/>
    </source>
</evidence>
<feature type="domain" description="S1 motif" evidence="12">
    <location>
        <begin position="800"/>
        <end position="896"/>
    </location>
</feature>
<dbReference type="InterPro" id="IPR033771">
    <property type="entry name" value="Rrp44_CSD1"/>
</dbReference>
<dbReference type="InterPro" id="IPR001900">
    <property type="entry name" value="RNase_II/R"/>
</dbReference>
<protein>
    <recommendedName>
        <fullName evidence="10">Ribosomal RNA-processing protein 44</fullName>
    </recommendedName>
</protein>
<dbReference type="InterPro" id="IPR041505">
    <property type="entry name" value="Dis3_CSD2"/>
</dbReference>
<dbReference type="CDD" id="cd09862">
    <property type="entry name" value="PIN_Rrp44-like"/>
    <property type="match status" value="1"/>
</dbReference>
<dbReference type="SUPFAM" id="SSF50249">
    <property type="entry name" value="Nucleic acid-binding proteins"/>
    <property type="match status" value="3"/>
</dbReference>
<dbReference type="SMART" id="SM00955">
    <property type="entry name" value="RNB"/>
    <property type="match status" value="1"/>
</dbReference>
<dbReference type="OrthoDB" id="372421at2759"/>
<dbReference type="eggNOG" id="KOG2102">
    <property type="taxonomic scope" value="Eukaryota"/>
</dbReference>
<dbReference type="Pfam" id="PF17216">
    <property type="entry name" value="Rrp44_CSD1"/>
    <property type="match status" value="1"/>
</dbReference>
<evidence type="ECO:0000256" key="3">
    <source>
        <dbReference type="ARBA" id="ARBA00022552"/>
    </source>
</evidence>